<evidence type="ECO:0008006" key="3">
    <source>
        <dbReference type="Google" id="ProtNLM"/>
    </source>
</evidence>
<dbReference type="AlphaFoldDB" id="F4LMS5"/>
<dbReference type="eggNOG" id="ENOG5031VGR">
    <property type="taxonomic scope" value="Bacteria"/>
</dbReference>
<name>F4LMS5_TREBD</name>
<sequence>MLKRNTLPICILAAGLLSLYSCKSTEVPVGGEQVLLSTFTTDWAENSFSDESQLGYFFTTPELGSFSMIQGEFNKTGGYEKSAFGFVFSYTADEKGRLSNYIRFEINTAGEYAAYAYDGRTYTDLIEAQPENTAYLYPSAAIKSGYDSINTLKIAETSAGYDLFINGTKTASITVPSGFDGGTGVMAFFSVGKKDQEQFPGAPVRVTYRITDSKAAMQK</sequence>
<dbReference type="HOGENOM" id="CLU_1260989_0_0_12"/>
<gene>
    <name evidence="1" type="ordered locus">Trebr_2408</name>
</gene>
<dbReference type="EMBL" id="CP002696">
    <property type="protein sequence ID" value="AEE17815.1"/>
    <property type="molecule type" value="Genomic_DNA"/>
</dbReference>
<protein>
    <recommendedName>
        <fullName evidence="3">Lipoprotein</fullName>
    </recommendedName>
</protein>
<evidence type="ECO:0000313" key="1">
    <source>
        <dbReference type="EMBL" id="AEE17815.1"/>
    </source>
</evidence>
<evidence type="ECO:0000313" key="2">
    <source>
        <dbReference type="Proteomes" id="UP000006546"/>
    </source>
</evidence>
<dbReference type="OrthoDB" id="9839978at2"/>
<dbReference type="KEGG" id="tbe:Trebr_2408"/>
<dbReference type="STRING" id="906968.Trebr_2408"/>
<proteinExistence type="predicted"/>
<accession>F4LMS5</accession>
<dbReference type="PROSITE" id="PS51257">
    <property type="entry name" value="PROKAR_LIPOPROTEIN"/>
    <property type="match status" value="1"/>
</dbReference>
<keyword evidence="2" id="KW-1185">Reference proteome</keyword>
<reference evidence="2" key="1">
    <citation type="submission" date="2011-04" db="EMBL/GenBank/DDBJ databases">
        <title>The complete genome of Treponema brennaborense DSM 12168.</title>
        <authorList>
            <person name="Lucas S."/>
            <person name="Han J."/>
            <person name="Lapidus A."/>
            <person name="Bruce D."/>
            <person name="Goodwin L."/>
            <person name="Pitluck S."/>
            <person name="Peters L."/>
            <person name="Kyrpides N."/>
            <person name="Mavromatis K."/>
            <person name="Ivanova N."/>
            <person name="Mikhailova N."/>
            <person name="Pagani I."/>
            <person name="Teshima H."/>
            <person name="Detter J.C."/>
            <person name="Tapia R."/>
            <person name="Han C."/>
            <person name="Land M."/>
            <person name="Hauser L."/>
            <person name="Markowitz V."/>
            <person name="Cheng J.-F."/>
            <person name="Hugenholtz P."/>
            <person name="Woyke T."/>
            <person name="Wu D."/>
            <person name="Gronow S."/>
            <person name="Wellnitz S."/>
            <person name="Brambilla E."/>
            <person name="Klenk H.-P."/>
            <person name="Eisen J.A."/>
        </authorList>
    </citation>
    <scope>NUCLEOTIDE SEQUENCE [LARGE SCALE GENOMIC DNA]</scope>
    <source>
        <strain evidence="2">DSM 12168 / CIP 105900 / DD5/3</strain>
    </source>
</reference>
<dbReference type="Gene3D" id="2.60.120.560">
    <property type="entry name" value="Exo-inulinase, domain 1"/>
    <property type="match status" value="1"/>
</dbReference>
<dbReference type="Proteomes" id="UP000006546">
    <property type="component" value="Chromosome"/>
</dbReference>
<dbReference type="RefSeq" id="WP_013759516.1">
    <property type="nucleotide sequence ID" value="NC_015500.1"/>
</dbReference>
<organism evidence="1 2">
    <name type="scientific">Treponema brennaborense (strain DSM 12168 / CIP 105900 / DD5/3)</name>
    <dbReference type="NCBI Taxonomy" id="906968"/>
    <lineage>
        <taxon>Bacteria</taxon>
        <taxon>Pseudomonadati</taxon>
        <taxon>Spirochaetota</taxon>
        <taxon>Spirochaetia</taxon>
        <taxon>Spirochaetales</taxon>
        <taxon>Treponemataceae</taxon>
        <taxon>Treponema</taxon>
    </lineage>
</organism>